<dbReference type="Pfam" id="PF14361">
    <property type="entry name" value="RsbRD_N"/>
    <property type="match status" value="1"/>
</dbReference>
<evidence type="ECO:0000259" key="1">
    <source>
        <dbReference type="Pfam" id="PF13556"/>
    </source>
</evidence>
<evidence type="ECO:0000313" key="4">
    <source>
        <dbReference type="Proteomes" id="UP000306378"/>
    </source>
</evidence>
<sequence>MQVEYRVLGVQGDDPVGIAVGPAGVIALEQVSGCGAHGGELLSGCVGAIRCRPGGSVGRRRNFRADRGHPVSAPPALGGDGRTPLLRAFPMCTRTTRIRLGRVTWDPAADPAALLSGLRADLAAVSERVTARIESDEQDYSAAALDHDELAAVVTGNIDSMLDAIAGLPYSLEPARRTGRLKAERGVSLDSLLHAFRLAGLAFWEIIAERADQADGPALSRLSTVVWATVDEYSLAAAEAYRHLVAAEDERPMARLLRALLDPALPAARRARLCERLGLPAKGAFTILVGEVRLPTAGVTTVRTAVADDRVTLVAARTPEALDDAVRRVRSRAGASKPFDDLAAAPNALDQARLAFRCLGPDDIGVHRYASSPARALIAAHPELATDVLSDTLTAFDGLRPDDAADLIRTLSAWFELAGSTAAVGQRLHLHRNTVLHRLKRVEKLTGITLSVPADAALLYLAVQARLLGTPGNGLPS</sequence>
<feature type="domain" description="RsbT co-antagonist protein RsbRD N-terminal" evidence="2">
    <location>
        <begin position="124"/>
        <end position="243"/>
    </location>
</feature>
<protein>
    <submittedName>
        <fullName evidence="3">Uncharacterized protein</fullName>
    </submittedName>
</protein>
<dbReference type="PANTHER" id="PTHR33744:SF1">
    <property type="entry name" value="DNA-BINDING TRANSCRIPTIONAL ACTIVATOR ADER"/>
    <property type="match status" value="1"/>
</dbReference>
<dbReference type="Gene3D" id="1.10.10.2840">
    <property type="entry name" value="PucR C-terminal helix-turn-helix domain"/>
    <property type="match status" value="1"/>
</dbReference>
<proteinExistence type="predicted"/>
<dbReference type="InterPro" id="IPR042070">
    <property type="entry name" value="PucR_C-HTH_sf"/>
</dbReference>
<name>A0A5R8NRW8_9NOCA</name>
<feature type="domain" description="PucR C-terminal helix-turn-helix" evidence="1">
    <location>
        <begin position="407"/>
        <end position="465"/>
    </location>
</feature>
<dbReference type="PANTHER" id="PTHR33744">
    <property type="entry name" value="CARBOHYDRATE DIACID REGULATOR"/>
    <property type="match status" value="1"/>
</dbReference>
<dbReference type="AlphaFoldDB" id="A0A5R8NRW8"/>
<dbReference type="Proteomes" id="UP000306378">
    <property type="component" value="Unassembled WGS sequence"/>
</dbReference>
<dbReference type="Pfam" id="PF13556">
    <property type="entry name" value="HTH_30"/>
    <property type="match status" value="1"/>
</dbReference>
<dbReference type="InterPro" id="IPR025736">
    <property type="entry name" value="PucR_C-HTH_dom"/>
</dbReference>
<comment type="caution">
    <text evidence="3">The sequence shown here is derived from an EMBL/GenBank/DDBJ whole genome shotgun (WGS) entry which is preliminary data.</text>
</comment>
<dbReference type="InterPro" id="IPR051448">
    <property type="entry name" value="CdaR-like_regulators"/>
</dbReference>
<evidence type="ECO:0000313" key="3">
    <source>
        <dbReference type="EMBL" id="TLF77467.1"/>
    </source>
</evidence>
<reference evidence="3 4" key="1">
    <citation type="submission" date="2019-05" db="EMBL/GenBank/DDBJ databases">
        <title>Genomes sequences of two Nocardia cyriacigeorgica environmental isolates, type strains Nocardia asteroides ATCC 19247 and Nocardia cyriacigeorgica DSM 44484.</title>
        <authorList>
            <person name="Vautrin F."/>
            <person name="Bergeron E."/>
            <person name="Dubost A."/>
            <person name="Abrouk D."/>
            <person name="Rodriguez Nava V."/>
            <person name="Pujic P."/>
        </authorList>
    </citation>
    <scope>NUCLEOTIDE SEQUENCE [LARGE SCALE GENOMIC DNA]</scope>
    <source>
        <strain evidence="3 4">EML 446</strain>
    </source>
</reference>
<evidence type="ECO:0000259" key="2">
    <source>
        <dbReference type="Pfam" id="PF14361"/>
    </source>
</evidence>
<dbReference type="EMBL" id="VBUT01000005">
    <property type="protein sequence ID" value="TLF77467.1"/>
    <property type="molecule type" value="Genomic_DNA"/>
</dbReference>
<gene>
    <name evidence="3" type="ORF">FEK34_14130</name>
</gene>
<organism evidence="3 4">
    <name type="scientific">Nocardia cyriacigeorgica</name>
    <dbReference type="NCBI Taxonomy" id="135487"/>
    <lineage>
        <taxon>Bacteria</taxon>
        <taxon>Bacillati</taxon>
        <taxon>Actinomycetota</taxon>
        <taxon>Actinomycetes</taxon>
        <taxon>Mycobacteriales</taxon>
        <taxon>Nocardiaceae</taxon>
        <taxon>Nocardia</taxon>
    </lineage>
</organism>
<accession>A0A5R8NRW8</accession>
<dbReference type="InterPro" id="IPR025751">
    <property type="entry name" value="RsbRD_N_dom"/>
</dbReference>